<dbReference type="EMBL" id="QQBC01000007">
    <property type="protein sequence ID" value="RDI65031.1"/>
    <property type="molecule type" value="Genomic_DNA"/>
</dbReference>
<keyword evidence="2" id="KW-0597">Phosphoprotein</keyword>
<evidence type="ECO:0000256" key="2">
    <source>
        <dbReference type="ARBA" id="ARBA00022553"/>
    </source>
</evidence>
<dbReference type="RefSeq" id="WP_062510324.1">
    <property type="nucleotide sequence ID" value="NZ_QQBC01000007.1"/>
</dbReference>
<evidence type="ECO:0000259" key="3">
    <source>
        <dbReference type="Pfam" id="PF00550"/>
    </source>
</evidence>
<organism evidence="4 5">
    <name type="scientific">Nocardia pseudobrasiliensis</name>
    <dbReference type="NCBI Taxonomy" id="45979"/>
    <lineage>
        <taxon>Bacteria</taxon>
        <taxon>Bacillati</taxon>
        <taxon>Actinomycetota</taxon>
        <taxon>Actinomycetes</taxon>
        <taxon>Mycobacteriales</taxon>
        <taxon>Nocardiaceae</taxon>
        <taxon>Nocardia</taxon>
    </lineage>
</organism>
<dbReference type="SUPFAM" id="SSF47336">
    <property type="entry name" value="ACP-like"/>
    <property type="match status" value="1"/>
</dbReference>
<proteinExistence type="predicted"/>
<dbReference type="PROSITE" id="PS00012">
    <property type="entry name" value="PHOSPHOPANTETHEINE"/>
    <property type="match status" value="1"/>
</dbReference>
<keyword evidence="1" id="KW-0596">Phosphopantetheine</keyword>
<dbReference type="InterPro" id="IPR036736">
    <property type="entry name" value="ACP-like_sf"/>
</dbReference>
<gene>
    <name evidence="4" type="ORF">DFR76_107409</name>
</gene>
<name>A0A370I4F9_9NOCA</name>
<reference evidence="4 5" key="1">
    <citation type="submission" date="2018-07" db="EMBL/GenBank/DDBJ databases">
        <title>Genomic Encyclopedia of Type Strains, Phase IV (KMG-IV): sequencing the most valuable type-strain genomes for metagenomic binning, comparative biology and taxonomic classification.</title>
        <authorList>
            <person name="Goeker M."/>
        </authorList>
    </citation>
    <scope>NUCLEOTIDE SEQUENCE [LARGE SCALE GENOMIC DNA]</scope>
    <source>
        <strain evidence="4 5">DSM 44290</strain>
    </source>
</reference>
<protein>
    <submittedName>
        <fullName evidence="4">Phosphopantetheine binding protein</fullName>
    </submittedName>
</protein>
<sequence length="91" mass="9564">MDTIDESRGTVADTLDLDVAIARHATAEFDDSTSLADAGLESLSLIRLAVEAAADEDAEIDATRLVDIHNIGDLKVWLRELAAAAAGAQES</sequence>
<dbReference type="InterPro" id="IPR006162">
    <property type="entry name" value="Ppantetheine_attach_site"/>
</dbReference>
<dbReference type="Proteomes" id="UP000254869">
    <property type="component" value="Unassembled WGS sequence"/>
</dbReference>
<dbReference type="Pfam" id="PF00550">
    <property type="entry name" value="PP-binding"/>
    <property type="match status" value="1"/>
</dbReference>
<evidence type="ECO:0000313" key="5">
    <source>
        <dbReference type="Proteomes" id="UP000254869"/>
    </source>
</evidence>
<dbReference type="AlphaFoldDB" id="A0A370I4F9"/>
<evidence type="ECO:0000313" key="4">
    <source>
        <dbReference type="EMBL" id="RDI65031.1"/>
    </source>
</evidence>
<accession>A0A370I4F9</accession>
<dbReference type="Gene3D" id="1.10.1200.10">
    <property type="entry name" value="ACP-like"/>
    <property type="match status" value="1"/>
</dbReference>
<dbReference type="InterPro" id="IPR009081">
    <property type="entry name" value="PP-bd_ACP"/>
</dbReference>
<keyword evidence="5" id="KW-1185">Reference proteome</keyword>
<comment type="caution">
    <text evidence="4">The sequence shown here is derived from an EMBL/GenBank/DDBJ whole genome shotgun (WGS) entry which is preliminary data.</text>
</comment>
<dbReference type="STRING" id="1210086.GCA_001613105_03267"/>
<feature type="domain" description="Carrier" evidence="3">
    <location>
        <begin position="24"/>
        <end position="74"/>
    </location>
</feature>
<evidence type="ECO:0000256" key="1">
    <source>
        <dbReference type="ARBA" id="ARBA00022450"/>
    </source>
</evidence>